<comment type="caution">
    <text evidence="13">The sequence shown here is derived from an EMBL/GenBank/DDBJ whole genome shotgun (WGS) entry which is preliminary data.</text>
</comment>
<evidence type="ECO:0000256" key="7">
    <source>
        <dbReference type="ARBA" id="ARBA00022833"/>
    </source>
</evidence>
<dbReference type="PROSITE" id="PS00758">
    <property type="entry name" value="ARGE_DAPE_CPG2_1"/>
    <property type="match status" value="1"/>
</dbReference>
<keyword evidence="8" id="KW-0482">Metalloprotease</keyword>
<keyword evidence="5 11" id="KW-0479">Metal-binding</keyword>
<dbReference type="AlphaFoldDB" id="A0AB35U3U4"/>
<evidence type="ECO:0000256" key="5">
    <source>
        <dbReference type="ARBA" id="ARBA00022723"/>
    </source>
</evidence>
<dbReference type="GO" id="GO:0006518">
    <property type="term" value="P:peptide metabolic process"/>
    <property type="evidence" value="ECO:0007669"/>
    <property type="project" value="InterPro"/>
</dbReference>
<dbReference type="Proteomes" id="UP001286174">
    <property type="component" value="Unassembled WGS sequence"/>
</dbReference>
<dbReference type="CDD" id="cd03892">
    <property type="entry name" value="M20_peptT"/>
    <property type="match status" value="1"/>
</dbReference>
<dbReference type="NCBIfam" id="NF009920">
    <property type="entry name" value="PRK13381.1"/>
    <property type="match status" value="1"/>
</dbReference>
<dbReference type="GO" id="GO:0006508">
    <property type="term" value="P:proteolysis"/>
    <property type="evidence" value="ECO:0007669"/>
    <property type="project" value="UniProtKB-UniRule"/>
</dbReference>
<keyword evidence="7 11" id="KW-0862">Zinc</keyword>
<feature type="binding site" evidence="11">
    <location>
        <position position="77"/>
    </location>
    <ligand>
        <name>Zn(2+)</name>
        <dbReference type="ChEBI" id="CHEBI:29105"/>
        <label>1</label>
    </ligand>
</feature>
<dbReference type="PANTHER" id="PTHR42994">
    <property type="entry name" value="PEPTIDASE T"/>
    <property type="match status" value="1"/>
</dbReference>
<name>A0AB35U3U4_9FIRM</name>
<accession>A0AB35U3U4</accession>
<protein>
    <recommendedName>
        <fullName evidence="9">Peptidase T</fullName>
        <ecNumber evidence="9">3.4.11.4</ecNumber>
    </recommendedName>
</protein>
<sequence length="407" mass="44945">MSALERLIRYCRIDTQSDPDSQTSPSTKKQFDLAKVLLKELQDMGIQDASLDDTCYIYAHLESNLDHESPCVGFIAHMDTAPDYSGTGVNPHVIENYDGNDIDLGNGVITHIADFPEMASLKGKTLVVTDGTTLLGADDKAGITSIMEALQYFVSHPEVKHGRIAVAFTPDEEVGRGTEHFDVKKFGADYAYTMDGGDISVYSDETFNAASAVVKCTGVSIHPGSAKNKMVNALNVCVDYHNLLPAYERPEHTEGREPFFHLHRMHGDVDSAEAEYLIRAHETSDFEQMKKLMQQAADYINDAYKRQVITVEISDTYHNMKEVLVKHPEVSEIAVASLKDLGLTPVNESIRGGTDGSNLTFMGVPCPNLGNGGGNCHGRYEYCVVEQLEQSSQLIEQIVRRTGEMRK</sequence>
<evidence type="ECO:0000313" key="14">
    <source>
        <dbReference type="Proteomes" id="UP001286174"/>
    </source>
</evidence>
<dbReference type="EMBL" id="JALBUR010000010">
    <property type="protein sequence ID" value="MDX8419515.1"/>
    <property type="molecule type" value="Genomic_DNA"/>
</dbReference>
<evidence type="ECO:0000313" key="13">
    <source>
        <dbReference type="EMBL" id="MDX8419515.1"/>
    </source>
</evidence>
<dbReference type="NCBIfam" id="TIGR01882">
    <property type="entry name" value="peptidase-T"/>
    <property type="match status" value="1"/>
</dbReference>
<feature type="binding site" evidence="11">
    <location>
        <position position="138"/>
    </location>
    <ligand>
        <name>Zn(2+)</name>
        <dbReference type="ChEBI" id="CHEBI:29105"/>
        <label>2</label>
    </ligand>
</feature>
<evidence type="ECO:0000256" key="10">
    <source>
        <dbReference type="PIRSR" id="PIRSR037215-1"/>
    </source>
</evidence>
<comment type="cofactor">
    <cofactor evidence="11">
        <name>Zn(2+)</name>
        <dbReference type="ChEBI" id="CHEBI:29105"/>
    </cofactor>
    <text evidence="11">Binds 2 Zn(2+) ions per subunit.</text>
</comment>
<dbReference type="PIRSF" id="PIRSF037215">
    <property type="entry name" value="Peptidase_M20B"/>
    <property type="match status" value="1"/>
</dbReference>
<dbReference type="NCBIfam" id="NF003976">
    <property type="entry name" value="PRK05469.1"/>
    <property type="match status" value="1"/>
</dbReference>
<feature type="binding site" evidence="11">
    <location>
        <position position="377"/>
    </location>
    <ligand>
        <name>Zn(2+)</name>
        <dbReference type="ChEBI" id="CHEBI:29105"/>
        <label>2</label>
    </ligand>
</feature>
<dbReference type="Gene3D" id="3.40.630.10">
    <property type="entry name" value="Zn peptidases"/>
    <property type="match status" value="1"/>
</dbReference>
<organism evidence="13 14">
    <name type="scientific">Grylomicrobium aquisgranensis</name>
    <dbReference type="NCBI Taxonomy" id="2926318"/>
    <lineage>
        <taxon>Bacteria</taxon>
        <taxon>Bacillati</taxon>
        <taxon>Bacillota</taxon>
        <taxon>Erysipelotrichia</taxon>
        <taxon>Erysipelotrichales</taxon>
        <taxon>Erysipelotrichaceae</taxon>
        <taxon>Grylomicrobium</taxon>
    </lineage>
</organism>
<dbReference type="InterPro" id="IPR010161">
    <property type="entry name" value="Peptidase_M20B"/>
</dbReference>
<dbReference type="InterPro" id="IPR011650">
    <property type="entry name" value="Peptidase_M20_dimer"/>
</dbReference>
<dbReference type="SUPFAM" id="SSF55031">
    <property type="entry name" value="Bacterial exopeptidase dimerisation domain"/>
    <property type="match status" value="1"/>
</dbReference>
<dbReference type="Pfam" id="PF01546">
    <property type="entry name" value="Peptidase_M20"/>
    <property type="match status" value="1"/>
</dbReference>
<evidence type="ECO:0000256" key="3">
    <source>
        <dbReference type="ARBA" id="ARBA00022438"/>
    </source>
</evidence>
<keyword evidence="3 13" id="KW-0031">Aminopeptidase</keyword>
<comment type="catalytic activity">
    <reaction evidence="1">
        <text>Release of the N-terminal residue from a tripeptide.</text>
        <dbReference type="EC" id="3.4.11.4"/>
    </reaction>
</comment>
<dbReference type="InterPro" id="IPR002933">
    <property type="entry name" value="Peptidase_M20"/>
</dbReference>
<evidence type="ECO:0000256" key="9">
    <source>
        <dbReference type="NCBIfam" id="TIGR01882"/>
    </source>
</evidence>
<keyword evidence="14" id="KW-1185">Reference proteome</keyword>
<dbReference type="RefSeq" id="WP_370595915.1">
    <property type="nucleotide sequence ID" value="NZ_JALBUR010000010.1"/>
</dbReference>
<feature type="binding site" evidence="11">
    <location>
        <position position="173"/>
    </location>
    <ligand>
        <name>Zn(2+)</name>
        <dbReference type="ChEBI" id="CHEBI:29105"/>
        <label>2</label>
    </ligand>
</feature>
<keyword evidence="6 13" id="KW-0378">Hydrolase</keyword>
<feature type="binding site" evidence="11">
    <location>
        <position position="195"/>
    </location>
    <ligand>
        <name>Zn(2+)</name>
        <dbReference type="ChEBI" id="CHEBI:29105"/>
        <label>1</label>
    </ligand>
</feature>
<evidence type="ECO:0000256" key="1">
    <source>
        <dbReference type="ARBA" id="ARBA00000870"/>
    </source>
</evidence>
<proteinExistence type="inferred from homology"/>
<evidence type="ECO:0000256" key="8">
    <source>
        <dbReference type="ARBA" id="ARBA00023049"/>
    </source>
</evidence>
<dbReference type="PROSITE" id="PS00759">
    <property type="entry name" value="ARGE_DAPE_CPG2_2"/>
    <property type="match status" value="1"/>
</dbReference>
<dbReference type="InterPro" id="IPR036264">
    <property type="entry name" value="Bact_exopeptidase_dim_dom"/>
</dbReference>
<evidence type="ECO:0000259" key="12">
    <source>
        <dbReference type="Pfam" id="PF07687"/>
    </source>
</evidence>
<keyword evidence="4" id="KW-0645">Protease</keyword>
<evidence type="ECO:0000256" key="4">
    <source>
        <dbReference type="ARBA" id="ARBA00022670"/>
    </source>
</evidence>
<reference evidence="13 14" key="1">
    <citation type="submission" date="2022-03" db="EMBL/GenBank/DDBJ databases">
        <title>Novel taxa within the pig intestine.</title>
        <authorList>
            <person name="Wylensek D."/>
            <person name="Bishof K."/>
            <person name="Afrizal A."/>
            <person name="Clavel T."/>
        </authorList>
    </citation>
    <scope>NUCLEOTIDE SEQUENCE [LARGE SCALE GENOMIC DNA]</scope>
    <source>
        <strain evidence="13 14">CLA-KB-P133</strain>
    </source>
</reference>
<feature type="active site" description="Proton acceptor" evidence="10">
    <location>
        <position position="172"/>
    </location>
</feature>
<dbReference type="GO" id="GO:0045148">
    <property type="term" value="F:tripeptide aminopeptidase activity"/>
    <property type="evidence" value="ECO:0007669"/>
    <property type="project" value="UniProtKB-UniRule"/>
</dbReference>
<feature type="binding site" evidence="11">
    <location>
        <position position="138"/>
    </location>
    <ligand>
        <name>Zn(2+)</name>
        <dbReference type="ChEBI" id="CHEBI:29105"/>
        <label>1</label>
    </ligand>
</feature>
<dbReference type="EC" id="3.4.11.4" evidence="9"/>
<dbReference type="Gene3D" id="3.30.70.360">
    <property type="match status" value="1"/>
</dbReference>
<dbReference type="PANTHER" id="PTHR42994:SF1">
    <property type="entry name" value="PEPTIDASE T"/>
    <property type="match status" value="1"/>
</dbReference>
<dbReference type="InterPro" id="IPR001261">
    <property type="entry name" value="ArgE/DapE_CS"/>
</dbReference>
<feature type="domain" description="Peptidase M20 dimerisation" evidence="12">
    <location>
        <begin position="205"/>
        <end position="306"/>
    </location>
</feature>
<gene>
    <name evidence="13" type="primary">pepT</name>
    <name evidence="13" type="ORF">MOZ60_05325</name>
</gene>
<evidence type="ECO:0000256" key="6">
    <source>
        <dbReference type="ARBA" id="ARBA00022801"/>
    </source>
</evidence>
<dbReference type="Pfam" id="PF07687">
    <property type="entry name" value="M20_dimer"/>
    <property type="match status" value="1"/>
</dbReference>
<dbReference type="GO" id="GO:0008270">
    <property type="term" value="F:zinc ion binding"/>
    <property type="evidence" value="ECO:0007669"/>
    <property type="project" value="InterPro"/>
</dbReference>
<feature type="active site" evidence="10">
    <location>
        <position position="79"/>
    </location>
</feature>
<comment type="similarity">
    <text evidence="2">Belongs to the peptidase M20B family.</text>
</comment>
<dbReference type="SUPFAM" id="SSF53187">
    <property type="entry name" value="Zn-dependent exopeptidases"/>
    <property type="match status" value="1"/>
</dbReference>
<evidence type="ECO:0000256" key="2">
    <source>
        <dbReference type="ARBA" id="ARBA00009692"/>
    </source>
</evidence>
<evidence type="ECO:0000256" key="11">
    <source>
        <dbReference type="PIRSR" id="PIRSR037215-2"/>
    </source>
</evidence>
<dbReference type="GO" id="GO:0008237">
    <property type="term" value="F:metallopeptidase activity"/>
    <property type="evidence" value="ECO:0007669"/>
    <property type="project" value="UniProtKB-KW"/>
</dbReference>